<evidence type="ECO:0000313" key="10">
    <source>
        <dbReference type="Proteomes" id="UP000050535"/>
    </source>
</evidence>
<evidence type="ECO:0000256" key="7">
    <source>
        <dbReference type="ARBA" id="ARBA00023136"/>
    </source>
</evidence>
<dbReference type="PANTHER" id="PTHR30081">
    <property type="entry name" value="PROTEIN-EXPORT MEMBRANE PROTEIN SEC"/>
    <property type="match status" value="1"/>
</dbReference>
<name>A0A0P7GXS6_9EURY</name>
<dbReference type="InterPro" id="IPR022813">
    <property type="entry name" value="SecD/SecF_arch_bac"/>
</dbReference>
<feature type="transmembrane region" description="Helical" evidence="8">
    <location>
        <begin position="17"/>
        <end position="37"/>
    </location>
</feature>
<reference evidence="10" key="1">
    <citation type="submission" date="2013-11" db="EMBL/GenBank/DDBJ databases">
        <authorList>
            <person name="Hoang H.T."/>
            <person name="Killian M.L."/>
            <person name="Madson D.M."/>
            <person name="Arruda P.H.E."/>
            <person name="Sun D."/>
            <person name="Schwartz K.J."/>
            <person name="Yoon K."/>
        </authorList>
    </citation>
    <scope>NUCLEOTIDE SEQUENCE [LARGE SCALE GENOMIC DNA]</scope>
    <source>
        <strain evidence="10">CDK2</strain>
    </source>
</reference>
<evidence type="ECO:0000256" key="6">
    <source>
        <dbReference type="ARBA" id="ARBA00023010"/>
    </source>
</evidence>
<dbReference type="GO" id="GO:0015031">
    <property type="term" value="P:protein transport"/>
    <property type="evidence" value="ECO:0007669"/>
    <property type="project" value="UniProtKB-KW"/>
</dbReference>
<evidence type="ECO:0000256" key="8">
    <source>
        <dbReference type="SAM" id="Phobius"/>
    </source>
</evidence>
<dbReference type="Gene3D" id="3.30.70.3220">
    <property type="match status" value="1"/>
</dbReference>
<keyword evidence="2" id="KW-1003">Cell membrane</keyword>
<keyword evidence="6" id="KW-0811">Translocation</keyword>
<keyword evidence="3 8" id="KW-0812">Transmembrane</keyword>
<evidence type="ECO:0000256" key="1">
    <source>
        <dbReference type="ARBA" id="ARBA00022448"/>
    </source>
</evidence>
<dbReference type="STRING" id="699431.SY89_01014"/>
<dbReference type="PANTHER" id="PTHR30081:SF1">
    <property type="entry name" value="PROTEIN TRANSLOCASE SUBUNIT SECD"/>
    <property type="match status" value="1"/>
</dbReference>
<keyword evidence="7 8" id="KW-0472">Membrane</keyword>
<sequence length="214" mass="22422">MADEGGTWASIKENWRVALLVVIVLASVFALFSPTLAPSTNTPGSTSNGTAANTGMTNLQYGLELSGGTRIQAPLVGVHATGVDVPNGTERQTIRQEVAAGLENASAQDIAVRYPGEYGDTVQRTTVVEVRTANVTAAQLDAALNEAGYEADDTQDRVSEITQRTAVTVLRQKVNEAGLSGGTVRVVGGDVIVVEVPNANQTAVRELIESRGRC</sequence>
<gene>
    <name evidence="9" type="primary">secD_1</name>
    <name evidence="9" type="ORF">SY89_01014</name>
</gene>
<proteinExistence type="predicted"/>
<protein>
    <submittedName>
        <fullName evidence="9">Protein-export membrane protein SecD</fullName>
    </submittedName>
</protein>
<keyword evidence="4" id="KW-0653">Protein transport</keyword>
<dbReference type="AlphaFoldDB" id="A0A0P7GXS6"/>
<evidence type="ECO:0000256" key="5">
    <source>
        <dbReference type="ARBA" id="ARBA00022989"/>
    </source>
</evidence>
<evidence type="ECO:0000256" key="3">
    <source>
        <dbReference type="ARBA" id="ARBA00022692"/>
    </source>
</evidence>
<keyword evidence="5 8" id="KW-1133">Transmembrane helix</keyword>
<accession>A0A0P7GXS6</accession>
<evidence type="ECO:0000256" key="2">
    <source>
        <dbReference type="ARBA" id="ARBA00022475"/>
    </source>
</evidence>
<dbReference type="Proteomes" id="UP000050535">
    <property type="component" value="Unassembled WGS sequence"/>
</dbReference>
<keyword evidence="10" id="KW-1185">Reference proteome</keyword>
<comment type="caution">
    <text evidence="9">The sequence shown here is derived from an EMBL/GenBank/DDBJ whole genome shotgun (WGS) entry which is preliminary data.</text>
</comment>
<dbReference type="EMBL" id="LGUC01000001">
    <property type="protein sequence ID" value="KPN30287.1"/>
    <property type="molecule type" value="Genomic_DNA"/>
</dbReference>
<organism evidence="9 10">
    <name type="scientific">Halolamina pelagica</name>
    <dbReference type="NCBI Taxonomy" id="699431"/>
    <lineage>
        <taxon>Archaea</taxon>
        <taxon>Methanobacteriati</taxon>
        <taxon>Methanobacteriota</taxon>
        <taxon>Stenosarchaea group</taxon>
        <taxon>Halobacteria</taxon>
        <taxon>Halobacteriales</taxon>
        <taxon>Haloferacaceae</taxon>
    </lineage>
</organism>
<keyword evidence="1" id="KW-0813">Transport</keyword>
<dbReference type="GO" id="GO:0005886">
    <property type="term" value="C:plasma membrane"/>
    <property type="evidence" value="ECO:0007669"/>
    <property type="project" value="TreeGrafter"/>
</dbReference>
<evidence type="ECO:0000256" key="4">
    <source>
        <dbReference type="ARBA" id="ARBA00022927"/>
    </source>
</evidence>
<evidence type="ECO:0000313" key="9">
    <source>
        <dbReference type="EMBL" id="KPN30287.1"/>
    </source>
</evidence>